<dbReference type="CDD" id="cd06071">
    <property type="entry name" value="Beach"/>
    <property type="match status" value="1"/>
</dbReference>
<feature type="region of interest" description="Disordered" evidence="8">
    <location>
        <begin position="1164"/>
        <end position="1191"/>
    </location>
</feature>
<reference evidence="12" key="1">
    <citation type="submission" date="2019-11" db="EMBL/GenBank/DDBJ databases">
        <title>The nuclear and mitochondrial genomes of Frieseomelitta varia - a highly eusocial stingless bee (Meliponini) with a permanently sterile worker caste.</title>
        <authorList>
            <person name="Freitas F.C.P."/>
            <person name="Lourenco A.P."/>
            <person name="Nunes F.M.F."/>
            <person name="Paschoal A.R."/>
            <person name="Abreu F.C.P."/>
            <person name="Barbin F.O."/>
            <person name="Bataglia L."/>
            <person name="Cardoso-Junior C.A.M."/>
            <person name="Cervoni M.S."/>
            <person name="Silva S.R."/>
            <person name="Dalarmi F."/>
            <person name="Del Lama M.A."/>
            <person name="Depintor T.S."/>
            <person name="Ferreira K.M."/>
            <person name="Goria P.S."/>
            <person name="Jaskot M.C."/>
            <person name="Lago D.C."/>
            <person name="Luna-Lucena D."/>
            <person name="Moda L.M."/>
            <person name="Nascimento L."/>
            <person name="Pedrino M."/>
            <person name="Rabico F.O."/>
            <person name="Sanches F.C."/>
            <person name="Santos D.E."/>
            <person name="Santos C.G."/>
            <person name="Vieira J."/>
            <person name="Lopes T.F."/>
            <person name="Barchuk A.R."/>
            <person name="Hartfelder K."/>
            <person name="Simoes Z.L.P."/>
            <person name="Bitondi M.M.G."/>
            <person name="Pinheiro D.G."/>
        </authorList>
    </citation>
    <scope>NUCLEOTIDE SEQUENCE</scope>
    <source>
        <strain evidence="12">USP_RPSP 00005682</strain>
        <tissue evidence="12">Whole individual</tissue>
    </source>
</reference>
<keyword evidence="4 6" id="KW-0863">Zinc-finger</keyword>
<dbReference type="CDD" id="cd01201">
    <property type="entry name" value="PH_BEACH"/>
    <property type="match status" value="1"/>
</dbReference>
<proteinExistence type="predicted"/>
<dbReference type="InterPro" id="IPR011993">
    <property type="entry name" value="PH-like_dom_sf"/>
</dbReference>
<dbReference type="InterPro" id="IPR015943">
    <property type="entry name" value="WD40/YVTN_repeat-like_dom_sf"/>
</dbReference>
<dbReference type="Pfam" id="PF15787">
    <property type="entry name" value="DUF4704"/>
    <property type="match status" value="1"/>
</dbReference>
<dbReference type="InterPro" id="IPR051944">
    <property type="entry name" value="BEACH_domain_protein"/>
</dbReference>
<dbReference type="PANTHER" id="PTHR46108:SF4">
    <property type="entry name" value="BLUE CHEESE"/>
    <property type="match status" value="1"/>
</dbReference>
<dbReference type="CDD" id="cd15719">
    <property type="entry name" value="FYVE_WDFY3"/>
    <property type="match status" value="1"/>
</dbReference>
<dbReference type="GO" id="GO:0008270">
    <property type="term" value="F:zinc ion binding"/>
    <property type="evidence" value="ECO:0007669"/>
    <property type="project" value="UniProtKB-KW"/>
</dbReference>
<evidence type="ECO:0000259" key="9">
    <source>
        <dbReference type="PROSITE" id="PS50178"/>
    </source>
</evidence>
<evidence type="ECO:0000256" key="6">
    <source>
        <dbReference type="PROSITE-ProRule" id="PRU00091"/>
    </source>
</evidence>
<dbReference type="PROSITE" id="PS50294">
    <property type="entry name" value="WD_REPEATS_REGION"/>
    <property type="match status" value="1"/>
</dbReference>
<dbReference type="InterPro" id="IPR031570">
    <property type="entry name" value="NBEA/BDCP_DUF4704"/>
</dbReference>
<dbReference type="InterPro" id="IPR001680">
    <property type="entry name" value="WD40_rpt"/>
</dbReference>
<dbReference type="SMART" id="SM00064">
    <property type="entry name" value="FYVE"/>
    <property type="match status" value="1"/>
</dbReference>
<dbReference type="InterPro" id="IPR011989">
    <property type="entry name" value="ARM-like"/>
</dbReference>
<feature type="repeat" description="WD" evidence="7">
    <location>
        <begin position="2249"/>
        <end position="2283"/>
    </location>
</feature>
<dbReference type="Gene3D" id="1.25.10.10">
    <property type="entry name" value="Leucine-rich Repeat Variant"/>
    <property type="match status" value="1"/>
</dbReference>
<keyword evidence="3" id="KW-0677">Repeat</keyword>
<dbReference type="InterPro" id="IPR017455">
    <property type="entry name" value="Znf_FYVE-rel"/>
</dbReference>
<feature type="compositionally biased region" description="Basic and acidic residues" evidence="8">
    <location>
        <begin position="2444"/>
        <end position="2456"/>
    </location>
</feature>
<dbReference type="SUPFAM" id="SSF57903">
    <property type="entry name" value="FYVE/PHD zinc finger"/>
    <property type="match status" value="1"/>
</dbReference>
<evidence type="ECO:0000256" key="4">
    <source>
        <dbReference type="ARBA" id="ARBA00022771"/>
    </source>
</evidence>
<keyword evidence="2" id="KW-0479">Metal-binding</keyword>
<comment type="caution">
    <text evidence="12">The sequence shown here is derived from an EMBL/GenBank/DDBJ whole genome shotgun (WGS) entry which is preliminary data.</text>
</comment>
<evidence type="ECO:0000256" key="7">
    <source>
        <dbReference type="PROSITE-ProRule" id="PRU00221"/>
    </source>
</evidence>
<evidence type="ECO:0000313" key="12">
    <source>
        <dbReference type="EMBL" id="KAF3423860.1"/>
    </source>
</evidence>
<dbReference type="PROSITE" id="PS51783">
    <property type="entry name" value="PH_BEACH"/>
    <property type="match status" value="1"/>
</dbReference>
<dbReference type="InterPro" id="IPR011011">
    <property type="entry name" value="Znf_FYVE_PHD"/>
</dbReference>
<dbReference type="SUPFAM" id="SSF50729">
    <property type="entry name" value="PH domain-like"/>
    <property type="match status" value="1"/>
</dbReference>
<dbReference type="SMART" id="SM00320">
    <property type="entry name" value="WD40"/>
    <property type="match status" value="5"/>
</dbReference>
<feature type="compositionally biased region" description="Low complexity" evidence="8">
    <location>
        <begin position="1164"/>
        <end position="1176"/>
    </location>
</feature>
<name>A0A833S343_9HYME</name>
<dbReference type="Proteomes" id="UP000655588">
    <property type="component" value="Unassembled WGS sequence"/>
</dbReference>
<dbReference type="Gene3D" id="2.30.29.30">
    <property type="entry name" value="Pleckstrin-homology domain (PH domain)/Phosphotyrosine-binding domain (PTB)"/>
    <property type="match status" value="1"/>
</dbReference>
<dbReference type="Gene3D" id="1.10.1540.10">
    <property type="entry name" value="BEACH domain"/>
    <property type="match status" value="2"/>
</dbReference>
<dbReference type="Pfam" id="PF02138">
    <property type="entry name" value="Beach"/>
    <property type="match status" value="1"/>
</dbReference>
<dbReference type="PROSITE" id="PS50178">
    <property type="entry name" value="ZF_FYVE"/>
    <property type="match status" value="1"/>
</dbReference>
<evidence type="ECO:0000256" key="5">
    <source>
        <dbReference type="ARBA" id="ARBA00022833"/>
    </source>
</evidence>
<evidence type="ECO:0000256" key="2">
    <source>
        <dbReference type="ARBA" id="ARBA00022723"/>
    </source>
</evidence>
<gene>
    <name evidence="12" type="ORF">E2986_04445</name>
</gene>
<feature type="region of interest" description="Disordered" evidence="8">
    <location>
        <begin position="2427"/>
        <end position="2530"/>
    </location>
</feature>
<feature type="compositionally biased region" description="Polar residues" evidence="8">
    <location>
        <begin position="2506"/>
        <end position="2518"/>
    </location>
</feature>
<dbReference type="SUPFAM" id="SSF50978">
    <property type="entry name" value="WD40 repeat-like"/>
    <property type="match status" value="1"/>
</dbReference>
<evidence type="ECO:0000256" key="8">
    <source>
        <dbReference type="SAM" id="MobiDB-lite"/>
    </source>
</evidence>
<dbReference type="SUPFAM" id="SSF81837">
    <property type="entry name" value="BEACH domain"/>
    <property type="match status" value="1"/>
</dbReference>
<dbReference type="PANTHER" id="PTHR46108">
    <property type="entry name" value="BLUE CHEESE"/>
    <property type="match status" value="1"/>
</dbReference>
<feature type="compositionally biased region" description="Polar residues" evidence="8">
    <location>
        <begin position="2462"/>
        <end position="2482"/>
    </location>
</feature>
<dbReference type="EMBL" id="WNWW01000530">
    <property type="protein sequence ID" value="KAF3423860.1"/>
    <property type="molecule type" value="Genomic_DNA"/>
</dbReference>
<keyword evidence="5" id="KW-0862">Zinc</keyword>
<dbReference type="InterPro" id="IPR036372">
    <property type="entry name" value="BEACH_dom_sf"/>
</dbReference>
<dbReference type="Pfam" id="PF01363">
    <property type="entry name" value="FYVE"/>
    <property type="match status" value="1"/>
</dbReference>
<feature type="domain" description="BEACH-type PH" evidence="11">
    <location>
        <begin position="1733"/>
        <end position="1857"/>
    </location>
</feature>
<dbReference type="PROSITE" id="PS00678">
    <property type="entry name" value="WD_REPEATS_1"/>
    <property type="match status" value="1"/>
</dbReference>
<dbReference type="PROSITE" id="PS50082">
    <property type="entry name" value="WD_REPEATS_2"/>
    <property type="match status" value="1"/>
</dbReference>
<dbReference type="InterPro" id="IPR013083">
    <property type="entry name" value="Znf_RING/FYVE/PHD"/>
</dbReference>
<keyword evidence="13" id="KW-1185">Reference proteome</keyword>
<evidence type="ECO:0000259" key="11">
    <source>
        <dbReference type="PROSITE" id="PS51783"/>
    </source>
</evidence>
<evidence type="ECO:0000259" key="10">
    <source>
        <dbReference type="PROSITE" id="PS50197"/>
    </source>
</evidence>
<dbReference type="Pfam" id="PF00400">
    <property type="entry name" value="WD40"/>
    <property type="match status" value="2"/>
</dbReference>
<protein>
    <recommendedName>
        <fullName evidence="14">WD repeat and FYVE domain-containing protein 3</fullName>
    </recommendedName>
</protein>
<dbReference type="Pfam" id="PF14844">
    <property type="entry name" value="PH_BEACH"/>
    <property type="match status" value="1"/>
</dbReference>
<feature type="region of interest" description="Disordered" evidence="8">
    <location>
        <begin position="2382"/>
        <end position="2412"/>
    </location>
</feature>
<evidence type="ECO:0000256" key="1">
    <source>
        <dbReference type="ARBA" id="ARBA00022574"/>
    </source>
</evidence>
<dbReference type="Gene3D" id="3.30.40.10">
    <property type="entry name" value="Zinc/RING finger domain, C3HC4 (zinc finger)"/>
    <property type="match status" value="1"/>
</dbReference>
<dbReference type="Gene3D" id="2.130.10.10">
    <property type="entry name" value="YVTN repeat-like/Quinoprotein amine dehydrogenase"/>
    <property type="match status" value="1"/>
</dbReference>
<organism evidence="12 13">
    <name type="scientific">Frieseomelitta varia</name>
    <dbReference type="NCBI Taxonomy" id="561572"/>
    <lineage>
        <taxon>Eukaryota</taxon>
        <taxon>Metazoa</taxon>
        <taxon>Ecdysozoa</taxon>
        <taxon>Arthropoda</taxon>
        <taxon>Hexapoda</taxon>
        <taxon>Insecta</taxon>
        <taxon>Pterygota</taxon>
        <taxon>Neoptera</taxon>
        <taxon>Endopterygota</taxon>
        <taxon>Hymenoptera</taxon>
        <taxon>Apocrita</taxon>
        <taxon>Aculeata</taxon>
        <taxon>Apoidea</taxon>
        <taxon>Anthophila</taxon>
        <taxon>Apidae</taxon>
        <taxon>Frieseomelitta</taxon>
    </lineage>
</organism>
<dbReference type="InterPro" id="IPR000409">
    <property type="entry name" value="BEACH_dom"/>
</dbReference>
<feature type="region of interest" description="Disordered" evidence="8">
    <location>
        <begin position="1701"/>
        <end position="1721"/>
    </location>
</feature>
<feature type="compositionally biased region" description="Basic and acidic residues" evidence="8">
    <location>
        <begin position="2495"/>
        <end position="2505"/>
    </location>
</feature>
<feature type="domain" description="FYVE-type" evidence="9">
    <location>
        <begin position="2630"/>
        <end position="2690"/>
    </location>
</feature>
<dbReference type="InterPro" id="IPR036322">
    <property type="entry name" value="WD40_repeat_dom_sf"/>
</dbReference>
<evidence type="ECO:0000256" key="3">
    <source>
        <dbReference type="ARBA" id="ARBA00022737"/>
    </source>
</evidence>
<sequence length="2699" mass="301238">MNIMRKLRGGTNVGGMGSSSAGGLDDCTGSTNSQHTALGLMHLKKLFSEYTHPPHPLSEAERNDKLYNMLPLFCKVFGSSPTGDMSEKFWDILAFTQQVSKLMVFEISRRASNQSTETASCAIVKFLEIENSEESSNGWMLLSALNLLAAGDSSVIQAMTTASVPSTLVKCLYLFFDLPEMIDDEADITDASSEFTPKQRRILLQKIFVQLLVRLCSHPYPAEELARKDDLTLLFSAITSWCPHYNVMWRKSAAEVLMTLSRHGLTQNVVSYIHNKGCIALCVDNMQRVPELAPLEVVEMFVTVFCFLKDSSEVSQTLLDDFRACQGYIFLSEFLLKHAPSRLEQDTRAEAQDAIRNLVLMLASLTMCGHTELKPSQASMGSLFQMLGFTLPQPSNREYKICPEDERLGALVMEALTTLLASNVQNANVFRECGGARCAHNLVPYMDCRYQALGIVRELILSAGGDDDMATLLGVMHSAPSNALVLKTHILKQQKSFDSPGSGKKSVINSLNLSPPTPEPIVVHPGIVVGMLHLLPSISEPSNPQMALALQLYVAEIIKSLVRSERNQQIMCDAGMAGELLSVGRIALQDETHPLHQPLQYIIERLAAQSLEPRDLREFLRLGDPLCCISLDDIELSKPRGGPVPLTRIKTLVSMTTPKDFRAHGSCTLPPFVELDMSAEGFACLYLPSVAPQSTTPPTVVAADTSVLGGIGSGQEPLMPLVAEEKVVFGLNAKAMSQLTLAKIRKVYSRADNKSIAKQLGMSSHENATPIRVLHNSAGHLSGPARALGGVVVGYLGVRVFSPRPVATMIDNVGGCSVLLGLIAMAQDVESLYAAVKALVCVVRSNQVAQQEMDRRRGYQTLAMLLRRKCPLLNSHILHLTFSLVGTVDSGRETSAIPNVMAFQDLLCDLQIWHEAPGELLRSLLEHLYELIAESKKHLILRESEGNKEGEGEHILLRNRCLQLLHSLLFNGPKVNANMCEELAKVLGLDWILLFLQSGLHSTTVIWGLRILVAICSVQPILQKFKEGTSNGGWLRHTDHNKMALALGCHQQMTGGETKPSGLHVPGFQHLGWLLPQHVDLVPELYFLFIALMMGQPVKLLPTDSKVILKVRPESLPDWLSDYPVTIIQFLFFLYHNFTDFMQVFMSAEVLGALSGTLFPKPASSSQDSSGASTPADEQEPVLVRSPSKDVGLTNHPAKKFVMDFLRVIVVDSLSLPVSAKSPPAIDLVLEAWPEHASTGQQTRYQTEILSILMEHLLAADVLIGEQAALPVVPGGSVNNITNNVCYVAARIVDKLWQGALTKDPHEVFDFIVKLIGQAKRRPGVVSMEGLHHCLNRTILFLLSRATDSIADQMAVLEALHKLTNHRLLVFGAGNHELEFIGCLTYCLLQLTADIKIMLDTNTKTTWHVNPQVEASDDRLTSHQGHNLMAVAATRVWEELYVCKKPAIEEVFKITLPVPIGNERAPELSVVRDQVHDAATKLWLNYVVMERKASYRVPWELHNQIQSKIQKVTGGLTRLASRTKVRKEESVRVRLRLHQNTVAQWTEQHIALVRELATAKRLHYIQTNQHTQRYVYQEWLQTETELTRERGLWGPPTPTRLDKWMLDMTEGPCRMRKKMMKNELFYIHYPYRPELEHPDNKQLKYKVATSTDSKEYYLKQLGNSSGMFERERDPVDDIPLNVNDASTESEPPMVPCTLERHASEPDEAPEDIEQEEENNQTVPDNQTLIRLLEEHEKISHMFRCARIQGLDTTEGLLLFGKEHFYVVDGFTLLKSREIRDIESLPEAYEPILPSPGSPRRSRAMRQCSKFNYEDIREVHKRRYLLQPMALEVFSGDGRNYLLAFPRKVRNKVYQRFMTFATAIADSAQQSVAGQKRTANVEQATGLLSNLIGETSVTQRWVRGEISNFQYLMHLNTLAGRSYNDLMQYPIFPWILADYDSEELDLTDPATFRDFSKPMGAQSPERLLQFKKRYKEWDDPHGETPPYHYGTHYSSAMIVCSYLVRMEPFTQHFLRLQGGHFDLADRMFNSIKEAWLSASKHNMADVKELIPEFFYLPEFLVNSNHFDLGNIDDPLKKNATIGFINNFGQIPKQLFKKPHPAKKMTQRTSVIDPGPITPGLSITTSDKLFFHNLDNLKPSLQPIKGLYKLKGPVGQILHVDKAVLAVEQNKTLIPPSYNKYVAWGFADHSLRIGNYDSDKAIFVCEAMIQSGGEIVACVCPSSKLIVTAGTSSVVTVWEYTKRQLSIKQCLYGHTDAVTCLSSSPAYNVIVSGSRDGTAIIWDLSRCLFVRQFRGHAGPVAAVAINELTGDIATCAATWLHVWSINGEELASVNTCVGRADRMQQILCVAFSQTHEWDSQNVIMTGSTDGVARMWSMDYVQVPAEEEKPEDVTTTKEKHTKSNKNESQNENTKKRVHELVKQMSISAEGSSLLAKSGSESSLSEPENAKEASRLHEEKEECSDNESSNGSNTKPSPLDSNTSTIVLRRKSRGNPMFRKSEGGGRADSEGTQISESSNNPGDSEGALRASKSDTSLTDSFVMVTEADTKPKKVNPQNILRDGFKWQRQLVFRSKLTMHTAYDRKDNAEPASITALAVSRDHRTVYVGDTRGRVFSWSVCEQPGRTVADHWLKDEGADSCVGCGVRFNLYERRHHCRNCGQVFCSKCSRFESKISRLGILKPVRVCQGCYSSLRSQHSAESSI</sequence>
<accession>A0A833S343</accession>
<feature type="domain" description="BEACH" evidence="10">
    <location>
        <begin position="1885"/>
        <end position="2190"/>
    </location>
</feature>
<feature type="region of interest" description="Disordered" evidence="8">
    <location>
        <begin position="1"/>
        <end position="28"/>
    </location>
</feature>
<dbReference type="SUPFAM" id="SSF48371">
    <property type="entry name" value="ARM repeat"/>
    <property type="match status" value="1"/>
</dbReference>
<dbReference type="InterPro" id="IPR016024">
    <property type="entry name" value="ARM-type_fold"/>
</dbReference>
<feature type="compositionally biased region" description="Low complexity" evidence="8">
    <location>
        <begin position="2427"/>
        <end position="2442"/>
    </location>
</feature>
<dbReference type="InterPro" id="IPR023362">
    <property type="entry name" value="PH-BEACH_dom"/>
</dbReference>
<dbReference type="InterPro" id="IPR000306">
    <property type="entry name" value="Znf_FYVE"/>
</dbReference>
<feature type="compositionally biased region" description="Acidic residues" evidence="8">
    <location>
        <begin position="1705"/>
        <end position="1718"/>
    </location>
</feature>
<keyword evidence="1 7" id="KW-0853">WD repeat</keyword>
<evidence type="ECO:0000313" key="13">
    <source>
        <dbReference type="Proteomes" id="UP000655588"/>
    </source>
</evidence>
<dbReference type="SMART" id="SM01026">
    <property type="entry name" value="Beach"/>
    <property type="match status" value="1"/>
</dbReference>
<dbReference type="PROSITE" id="PS50197">
    <property type="entry name" value="BEACH"/>
    <property type="match status" value="1"/>
</dbReference>
<evidence type="ECO:0008006" key="14">
    <source>
        <dbReference type="Google" id="ProtNLM"/>
    </source>
</evidence>
<dbReference type="InterPro" id="IPR019775">
    <property type="entry name" value="WD40_repeat_CS"/>
</dbReference>